<keyword evidence="1" id="KW-0732">Signal</keyword>
<name>A0A8T1UQZ5_9STRA</name>
<comment type="caution">
    <text evidence="2">The sequence shown here is derived from an EMBL/GenBank/DDBJ whole genome shotgun (WGS) entry which is preliminary data.</text>
</comment>
<feature type="chain" id="PRO_5035715863" description="RxLR effector protein" evidence="1">
    <location>
        <begin position="22"/>
        <end position="258"/>
    </location>
</feature>
<evidence type="ECO:0000313" key="2">
    <source>
        <dbReference type="EMBL" id="KAG6968335.1"/>
    </source>
</evidence>
<dbReference type="AlphaFoldDB" id="A0A8T1UQZ5"/>
<protein>
    <recommendedName>
        <fullName evidence="4">RxLR effector protein</fullName>
    </recommendedName>
</protein>
<feature type="signal peptide" evidence="1">
    <location>
        <begin position="1"/>
        <end position="21"/>
    </location>
</feature>
<evidence type="ECO:0008006" key="4">
    <source>
        <dbReference type="Google" id="ProtNLM"/>
    </source>
</evidence>
<dbReference type="EMBL" id="JAENGZ010000122">
    <property type="protein sequence ID" value="KAG6968335.1"/>
    <property type="molecule type" value="Genomic_DNA"/>
</dbReference>
<gene>
    <name evidence="2" type="ORF">JG687_00003803</name>
</gene>
<proteinExistence type="predicted"/>
<reference evidence="2" key="1">
    <citation type="submission" date="2021-01" db="EMBL/GenBank/DDBJ databases">
        <title>Phytophthora aleatoria, a newly-described species from Pinus radiata is distinct from Phytophthora cactorum isolates based on comparative genomics.</title>
        <authorList>
            <person name="Mcdougal R."/>
            <person name="Panda P."/>
            <person name="Williams N."/>
            <person name="Studholme D.J."/>
        </authorList>
    </citation>
    <scope>NUCLEOTIDE SEQUENCE</scope>
    <source>
        <strain evidence="2">NZFS 3830</strain>
    </source>
</reference>
<dbReference type="OrthoDB" id="116465at2759"/>
<evidence type="ECO:0000313" key="3">
    <source>
        <dbReference type="Proteomes" id="UP000688947"/>
    </source>
</evidence>
<dbReference type="PROSITE" id="PS51257">
    <property type="entry name" value="PROKAR_LIPOPROTEIN"/>
    <property type="match status" value="1"/>
</dbReference>
<accession>A0A8T1UQZ5</accession>
<evidence type="ECO:0000256" key="1">
    <source>
        <dbReference type="SAM" id="SignalP"/>
    </source>
</evidence>
<dbReference type="VEuPathDB" id="FungiDB:PC110_g8361"/>
<dbReference type="Proteomes" id="UP000688947">
    <property type="component" value="Unassembled WGS sequence"/>
</dbReference>
<dbReference type="VEuPathDB" id="FungiDB:PC110_g8362"/>
<organism evidence="2 3">
    <name type="scientific">Phytophthora cactorum</name>
    <dbReference type="NCBI Taxonomy" id="29920"/>
    <lineage>
        <taxon>Eukaryota</taxon>
        <taxon>Sar</taxon>
        <taxon>Stramenopiles</taxon>
        <taxon>Oomycota</taxon>
        <taxon>Peronosporomycetes</taxon>
        <taxon>Peronosporales</taxon>
        <taxon>Peronosporaceae</taxon>
        <taxon>Phytophthora</taxon>
    </lineage>
</organism>
<sequence>MRHCIGLLALVILLACATASATVDSKRLLRTPTTTEVEDQERAIIAPMMSRASKVAGTLDQGVDQALSSQKLKTLSNYVDMINKKYPGGQVSVLGMLTAKYGEVAVAEGLVTAKLGTRSKDIATKLQTEQLRGWLNSDKSVKDVFTLLRNGNDDALFAIRQKVEILDEYIKLFNAKNPQHKADLFGALRDAFGGEDKLAVVVSKAVASTPAEAFPFQKVLFTRWISKDYDPMSILTKVFKVPANNLASATSEMKLVTN</sequence>